<gene>
    <name evidence="2" type="ORF">CC78DRAFT_580018</name>
</gene>
<evidence type="ECO:0000313" key="3">
    <source>
        <dbReference type="Proteomes" id="UP000800093"/>
    </source>
</evidence>
<dbReference type="EMBL" id="ML986613">
    <property type="protein sequence ID" value="KAF2264777.1"/>
    <property type="molecule type" value="Genomic_DNA"/>
</dbReference>
<feature type="chain" id="PRO_5040198013" description="Ecp2 effector protein domain-containing protein" evidence="1">
    <location>
        <begin position="21"/>
        <end position="324"/>
    </location>
</feature>
<name>A0A9P4N3T6_9PLEO</name>
<evidence type="ECO:0000313" key="2">
    <source>
        <dbReference type="EMBL" id="KAF2264777.1"/>
    </source>
</evidence>
<reference evidence="3" key="1">
    <citation type="journal article" date="2020" name="Stud. Mycol.">
        <title>101 Dothideomycetes genomes: A test case for predicting lifestyles and emergence of pathogens.</title>
        <authorList>
            <person name="Haridas S."/>
            <person name="Albert R."/>
            <person name="Binder M."/>
            <person name="Bloem J."/>
            <person name="LaButti K."/>
            <person name="Salamov A."/>
            <person name="Andreopoulos B."/>
            <person name="Baker S."/>
            <person name="Barry K."/>
            <person name="Bills G."/>
            <person name="Bluhm B."/>
            <person name="Cannon C."/>
            <person name="Castanera R."/>
            <person name="Culley D."/>
            <person name="Daum C."/>
            <person name="Ezra D."/>
            <person name="Gonzalez J."/>
            <person name="Henrissat B."/>
            <person name="Kuo A."/>
            <person name="Liang C."/>
            <person name="Lipzen A."/>
            <person name="Lutzoni F."/>
            <person name="Magnuson J."/>
            <person name="Mondo S."/>
            <person name="Nolan M."/>
            <person name="Ohm R."/>
            <person name="Pangilinan J."/>
            <person name="Park H.-J."/>
            <person name="Ramirez L."/>
            <person name="Alfaro M."/>
            <person name="Sun H."/>
            <person name="Tritt A."/>
            <person name="Yoshinaga Y."/>
            <person name="Zwiers L.-H."/>
            <person name="Turgeon B."/>
            <person name="Goodwin S."/>
            <person name="Spatafora J."/>
            <person name="Crous P."/>
            <person name="Grigoriev I."/>
        </authorList>
    </citation>
    <scope>NUCLEOTIDE SEQUENCE [LARGE SCALE GENOMIC DNA]</scope>
    <source>
        <strain evidence="3">CBS 304.66</strain>
    </source>
</reference>
<keyword evidence="3" id="KW-1185">Reference proteome</keyword>
<sequence length="324" mass="36719">MKPPTLFVWAFTLLSDRARSYPVLTDTVLDDATVNLTKRASYPPMADDEWQRAVNEGRNLLGACWTGDSLAVTYFPNAVGTIQSSFVNNPQDIRDWGYTRNSEADQDFMCWAMPDLWSAMQALGVNYQHYTNGGNCYVFGWRHSQQTTHNNIDYPPTRAIFDTIINVNDGLIVGWQKFGPKYQGSLQNPPIMTLPELKGWGDVVFLDWIRRARLSNRSPENLNYIVSADCVNRRTGETLQRITGETDMKASCTAGRYKWAQRLEFGMDTQQGQALLSSPNGRGAALLLIRHKDTFGRRSTISRVAFFCGGSSEVHLLFWVHRQN</sequence>
<feature type="signal peptide" evidence="1">
    <location>
        <begin position="1"/>
        <end position="20"/>
    </location>
</feature>
<keyword evidence="1" id="KW-0732">Signal</keyword>
<dbReference type="AlphaFoldDB" id="A0A9P4N3T6"/>
<organism evidence="2 3">
    <name type="scientific">Lojkania enalia</name>
    <dbReference type="NCBI Taxonomy" id="147567"/>
    <lineage>
        <taxon>Eukaryota</taxon>
        <taxon>Fungi</taxon>
        <taxon>Dikarya</taxon>
        <taxon>Ascomycota</taxon>
        <taxon>Pezizomycotina</taxon>
        <taxon>Dothideomycetes</taxon>
        <taxon>Pleosporomycetidae</taxon>
        <taxon>Pleosporales</taxon>
        <taxon>Pleosporales incertae sedis</taxon>
        <taxon>Lojkania</taxon>
    </lineage>
</organism>
<protein>
    <recommendedName>
        <fullName evidence="4">Ecp2 effector protein domain-containing protein</fullName>
    </recommendedName>
</protein>
<dbReference type="Proteomes" id="UP000800093">
    <property type="component" value="Unassembled WGS sequence"/>
</dbReference>
<evidence type="ECO:0008006" key="4">
    <source>
        <dbReference type="Google" id="ProtNLM"/>
    </source>
</evidence>
<dbReference type="OrthoDB" id="5337308at2759"/>
<evidence type="ECO:0000256" key="1">
    <source>
        <dbReference type="SAM" id="SignalP"/>
    </source>
</evidence>
<proteinExistence type="predicted"/>
<comment type="caution">
    <text evidence="2">The sequence shown here is derived from an EMBL/GenBank/DDBJ whole genome shotgun (WGS) entry which is preliminary data.</text>
</comment>
<accession>A0A9P4N3T6</accession>